<dbReference type="InterPro" id="IPR007197">
    <property type="entry name" value="rSAM"/>
</dbReference>
<dbReference type="InterPro" id="IPR006638">
    <property type="entry name" value="Elp3/MiaA/NifB-like_rSAM"/>
</dbReference>
<dbReference type="InterPro" id="IPR034505">
    <property type="entry name" value="Coproporphyrinogen-III_oxidase"/>
</dbReference>
<sequence>MNPHMDYGLYFHIPFCVKKCIYCDFLSFPSFMVPAEEKEKYFGALRDEWFIKSERIDGCVDSIYIGGGTPSCVDPLIIYELLKCVRAVKPVRDYAEITVEINPGTATWDHFEIYRQAGVNRVSIGVQSTQDRLLRALGRIHNGADCEETVRMAKETGFRDISCDLIFGIPQIGAEPGETFEELQEDLERVCAWGAKHVSAYSIIIEDNTPLSRLFKQDRAREIDSGLERQMYYSIRKFLNTQKIYQYEISNYARKTYKSRHNLKYWECLPYLGMGLGAASYYPENRENPNGDYIRESNTEILKDYCMGLYAGSTERISREEQMNEFMMLGFRKLKGPSPEAFAERFGCSYFDRFSQQLERLEKKDLITIKDGARLTTRGLDYANDVFREFLL</sequence>
<comment type="subcellular location">
    <subcellularLocation>
        <location evidence="9">Cytoplasm</location>
    </subcellularLocation>
</comment>
<feature type="domain" description="Radical SAM core" evidence="10">
    <location>
        <begin position="1"/>
        <end position="248"/>
    </location>
</feature>
<dbReference type="GO" id="GO:0051539">
    <property type="term" value="F:4 iron, 4 sulfur cluster binding"/>
    <property type="evidence" value="ECO:0007669"/>
    <property type="project" value="UniProtKB-UniRule"/>
</dbReference>
<evidence type="ECO:0000256" key="6">
    <source>
        <dbReference type="ARBA" id="ARBA00023004"/>
    </source>
</evidence>
<evidence type="ECO:0000256" key="1">
    <source>
        <dbReference type="ARBA" id="ARBA00006100"/>
    </source>
</evidence>
<keyword evidence="9" id="KW-0963">Cytoplasm</keyword>
<dbReference type="InterPro" id="IPR058240">
    <property type="entry name" value="rSAM_sf"/>
</dbReference>
<dbReference type="NCBIfam" id="TIGR00539">
    <property type="entry name" value="hemN_rel"/>
    <property type="match status" value="1"/>
</dbReference>
<dbReference type="Gene3D" id="3.20.20.70">
    <property type="entry name" value="Aldolase class I"/>
    <property type="match status" value="1"/>
</dbReference>
<evidence type="ECO:0000313" key="11">
    <source>
        <dbReference type="EMBL" id="HIU28899.1"/>
    </source>
</evidence>
<dbReference type="SFLD" id="SFLDS00029">
    <property type="entry name" value="Radical_SAM"/>
    <property type="match status" value="1"/>
</dbReference>
<dbReference type="SFLD" id="SFLDF00562">
    <property type="entry name" value="HemN-like__clustered_with_heat"/>
    <property type="match status" value="1"/>
</dbReference>
<keyword evidence="7 9" id="KW-0411">Iron-sulfur</keyword>
<comment type="function">
    <text evidence="9">Probably acts as a heme chaperone, transferring heme to an unknown acceptor. Binds one molecule of heme per monomer, possibly covalently. Binds 1 [4Fe-4S] cluster. The cluster is coordinated with 3 cysteines and an exchangeable S-adenosyl-L-methionine.</text>
</comment>
<comment type="similarity">
    <text evidence="1">Belongs to the anaerobic coproporphyrinogen-III oxidase family. HemW subfamily.</text>
</comment>
<dbReference type="Pfam" id="PF06969">
    <property type="entry name" value="HemN_C"/>
    <property type="match status" value="1"/>
</dbReference>
<evidence type="ECO:0000313" key="12">
    <source>
        <dbReference type="Proteomes" id="UP000824089"/>
    </source>
</evidence>
<gene>
    <name evidence="11" type="primary">hemW</name>
    <name evidence="11" type="ORF">IAD50_01230</name>
</gene>
<dbReference type="GO" id="GO:0046872">
    <property type="term" value="F:metal ion binding"/>
    <property type="evidence" value="ECO:0007669"/>
    <property type="project" value="UniProtKB-UniRule"/>
</dbReference>
<dbReference type="SFLD" id="SFLDF00288">
    <property type="entry name" value="HemN-like__clustered_with_nucl"/>
    <property type="match status" value="1"/>
</dbReference>
<dbReference type="SUPFAM" id="SSF102114">
    <property type="entry name" value="Radical SAM enzymes"/>
    <property type="match status" value="1"/>
</dbReference>
<dbReference type="Pfam" id="PF04055">
    <property type="entry name" value="Radical_SAM"/>
    <property type="match status" value="1"/>
</dbReference>
<evidence type="ECO:0000256" key="2">
    <source>
        <dbReference type="ARBA" id="ARBA00017228"/>
    </source>
</evidence>
<protein>
    <recommendedName>
        <fullName evidence="2 9">Heme chaperone HemW</fullName>
    </recommendedName>
</protein>
<dbReference type="SFLD" id="SFLDG01065">
    <property type="entry name" value="anaerobic_coproporphyrinogen-I"/>
    <property type="match status" value="1"/>
</dbReference>
<dbReference type="Proteomes" id="UP000824089">
    <property type="component" value="Unassembled WGS sequence"/>
</dbReference>
<dbReference type="EMBL" id="DVMM01000023">
    <property type="protein sequence ID" value="HIU28899.1"/>
    <property type="molecule type" value="Genomic_DNA"/>
</dbReference>
<dbReference type="GO" id="GO:0004109">
    <property type="term" value="F:coproporphyrinogen oxidase activity"/>
    <property type="evidence" value="ECO:0007669"/>
    <property type="project" value="InterPro"/>
</dbReference>
<evidence type="ECO:0000256" key="3">
    <source>
        <dbReference type="ARBA" id="ARBA00022617"/>
    </source>
</evidence>
<evidence type="ECO:0000256" key="5">
    <source>
        <dbReference type="ARBA" id="ARBA00022723"/>
    </source>
</evidence>
<evidence type="ECO:0000256" key="9">
    <source>
        <dbReference type="RuleBase" id="RU364116"/>
    </source>
</evidence>
<reference evidence="11" key="1">
    <citation type="submission" date="2020-10" db="EMBL/GenBank/DDBJ databases">
        <authorList>
            <person name="Gilroy R."/>
        </authorList>
    </citation>
    <scope>NUCLEOTIDE SEQUENCE</scope>
    <source>
        <strain evidence="11">CHK195-4489</strain>
    </source>
</reference>
<dbReference type="GO" id="GO:0005737">
    <property type="term" value="C:cytoplasm"/>
    <property type="evidence" value="ECO:0007669"/>
    <property type="project" value="UniProtKB-SubCell"/>
</dbReference>
<evidence type="ECO:0000256" key="8">
    <source>
        <dbReference type="ARBA" id="ARBA00023186"/>
    </source>
</evidence>
<keyword evidence="4 9" id="KW-0949">S-adenosyl-L-methionine</keyword>
<comment type="caution">
    <text evidence="11">The sequence shown here is derived from an EMBL/GenBank/DDBJ whole genome shotgun (WGS) entry which is preliminary data.</text>
</comment>
<organism evidence="11 12">
    <name type="scientific">Candidatus Egerieisoma faecipullorum</name>
    <dbReference type="NCBI Taxonomy" id="2840963"/>
    <lineage>
        <taxon>Bacteria</taxon>
        <taxon>Bacillati</taxon>
        <taxon>Bacillota</taxon>
        <taxon>Clostridia</taxon>
        <taxon>Eubacteriales</taxon>
        <taxon>Clostridiaceae</taxon>
        <taxon>Clostridiaceae incertae sedis</taxon>
        <taxon>Candidatus Egerieisoma</taxon>
    </lineage>
</organism>
<dbReference type="GO" id="GO:0006779">
    <property type="term" value="P:porphyrin-containing compound biosynthetic process"/>
    <property type="evidence" value="ECO:0007669"/>
    <property type="project" value="InterPro"/>
</dbReference>
<dbReference type="InterPro" id="IPR004559">
    <property type="entry name" value="HemW-like"/>
</dbReference>
<keyword evidence="6 9" id="KW-0408">Iron</keyword>
<dbReference type="SMART" id="SM00729">
    <property type="entry name" value="Elp3"/>
    <property type="match status" value="1"/>
</dbReference>
<dbReference type="PROSITE" id="PS51918">
    <property type="entry name" value="RADICAL_SAM"/>
    <property type="match status" value="1"/>
</dbReference>
<evidence type="ECO:0000256" key="7">
    <source>
        <dbReference type="ARBA" id="ARBA00023014"/>
    </source>
</evidence>
<evidence type="ECO:0000259" key="10">
    <source>
        <dbReference type="PROSITE" id="PS51918"/>
    </source>
</evidence>
<dbReference type="PANTHER" id="PTHR13932">
    <property type="entry name" value="COPROPORPHYRINIGEN III OXIDASE"/>
    <property type="match status" value="1"/>
</dbReference>
<keyword evidence="8 9" id="KW-0143">Chaperone</keyword>
<proteinExistence type="inferred from homology"/>
<reference evidence="11" key="2">
    <citation type="journal article" date="2021" name="PeerJ">
        <title>Extensive microbial diversity within the chicken gut microbiome revealed by metagenomics and culture.</title>
        <authorList>
            <person name="Gilroy R."/>
            <person name="Ravi A."/>
            <person name="Getino M."/>
            <person name="Pursley I."/>
            <person name="Horton D.L."/>
            <person name="Alikhan N.F."/>
            <person name="Baker D."/>
            <person name="Gharbi K."/>
            <person name="Hall N."/>
            <person name="Watson M."/>
            <person name="Adriaenssens E.M."/>
            <person name="Foster-Nyarko E."/>
            <person name="Jarju S."/>
            <person name="Secka A."/>
            <person name="Antonio M."/>
            <person name="Oren A."/>
            <person name="Chaudhuri R.R."/>
            <person name="La Ragione R."/>
            <person name="Hildebrand F."/>
            <person name="Pallen M.J."/>
        </authorList>
    </citation>
    <scope>NUCLEOTIDE SEQUENCE</scope>
    <source>
        <strain evidence="11">CHK195-4489</strain>
    </source>
</reference>
<name>A0A9D1L8H0_9CLOT</name>
<keyword evidence="5 9" id="KW-0479">Metal-binding</keyword>
<keyword evidence="9" id="KW-0004">4Fe-4S</keyword>
<evidence type="ECO:0000256" key="4">
    <source>
        <dbReference type="ARBA" id="ARBA00022691"/>
    </source>
</evidence>
<dbReference type="PANTHER" id="PTHR13932:SF5">
    <property type="entry name" value="RADICAL S-ADENOSYL METHIONINE DOMAIN-CONTAINING PROTEIN 1, MITOCHONDRIAL"/>
    <property type="match status" value="1"/>
</dbReference>
<dbReference type="InterPro" id="IPR010723">
    <property type="entry name" value="HemN_C"/>
</dbReference>
<dbReference type="AlphaFoldDB" id="A0A9D1L8H0"/>
<accession>A0A9D1L8H0</accession>
<dbReference type="InterPro" id="IPR013785">
    <property type="entry name" value="Aldolase_TIM"/>
</dbReference>
<keyword evidence="3 9" id="KW-0349">Heme</keyword>